<dbReference type="InterPro" id="IPR007436">
    <property type="entry name" value="DUF485"/>
</dbReference>
<proteinExistence type="predicted"/>
<dbReference type="Pfam" id="PF04341">
    <property type="entry name" value="DUF485"/>
    <property type="match status" value="1"/>
</dbReference>
<feature type="transmembrane region" description="Helical" evidence="1">
    <location>
        <begin position="23"/>
        <end position="45"/>
    </location>
</feature>
<protein>
    <recommendedName>
        <fullName evidence="4">DUF485 domain-containing protein</fullName>
    </recommendedName>
</protein>
<dbReference type="KEGG" id="marq:MARGE09_P0421"/>
<evidence type="ECO:0008006" key="4">
    <source>
        <dbReference type="Google" id="ProtNLM"/>
    </source>
</evidence>
<keyword evidence="1" id="KW-0472">Membrane</keyword>
<gene>
    <name evidence="2" type="ORF">MARGE09_P0421</name>
</gene>
<dbReference type="Proteomes" id="UP001320119">
    <property type="component" value="Chromosome"/>
</dbReference>
<name>A0AAN1WEQ3_9GAMM</name>
<dbReference type="PANTHER" id="PTHR38598">
    <property type="entry name" value="INNER MEMBRANE PROTEIN YJCH"/>
    <property type="match status" value="1"/>
</dbReference>
<dbReference type="InterPro" id="IPR052959">
    <property type="entry name" value="Inner_membrane_assoc"/>
</dbReference>
<feature type="transmembrane region" description="Helical" evidence="1">
    <location>
        <begin position="57"/>
        <end position="82"/>
    </location>
</feature>
<organism evidence="2 3">
    <name type="scientific">Marinagarivorans cellulosilyticus</name>
    <dbReference type="NCBI Taxonomy" id="2721545"/>
    <lineage>
        <taxon>Bacteria</taxon>
        <taxon>Pseudomonadati</taxon>
        <taxon>Pseudomonadota</taxon>
        <taxon>Gammaproteobacteria</taxon>
        <taxon>Cellvibrionales</taxon>
        <taxon>Cellvibrionaceae</taxon>
        <taxon>Marinagarivorans</taxon>
    </lineage>
</organism>
<keyword evidence="3" id="KW-1185">Reference proteome</keyword>
<dbReference type="AlphaFoldDB" id="A0AAN1WEQ3"/>
<dbReference type="GO" id="GO:0005886">
    <property type="term" value="C:plasma membrane"/>
    <property type="evidence" value="ECO:0007669"/>
    <property type="project" value="TreeGrafter"/>
</dbReference>
<keyword evidence="1" id="KW-0812">Transmembrane</keyword>
<evidence type="ECO:0000256" key="1">
    <source>
        <dbReference type="SAM" id="Phobius"/>
    </source>
</evidence>
<reference evidence="2 3" key="1">
    <citation type="journal article" date="2022" name="IScience">
        <title>An ultrasensitive nanofiber-based assay for enzymatic hydrolysis and deep-sea microbial degradation of cellulose.</title>
        <authorList>
            <person name="Tsudome M."/>
            <person name="Tachioka M."/>
            <person name="Miyazaki M."/>
            <person name="Uchimura K."/>
            <person name="Tsuda M."/>
            <person name="Takaki Y."/>
            <person name="Deguchi S."/>
        </authorList>
    </citation>
    <scope>NUCLEOTIDE SEQUENCE [LARGE SCALE GENOMIC DNA]</scope>
    <source>
        <strain evidence="2 3">GE09</strain>
    </source>
</reference>
<evidence type="ECO:0000313" key="3">
    <source>
        <dbReference type="Proteomes" id="UP001320119"/>
    </source>
</evidence>
<sequence>MLTSQQIQAMPEYKALRAARRKIILPLAGIVISAYFFLILTIGFFPKALGVSFIGGVTSFGIAAGFGLILLCFAVTGVYVSYANRKIEPLVKAITQKAKGEL</sequence>
<keyword evidence="1" id="KW-1133">Transmembrane helix</keyword>
<dbReference type="EMBL" id="AP023086">
    <property type="protein sequence ID" value="BCD96222.1"/>
    <property type="molecule type" value="Genomic_DNA"/>
</dbReference>
<evidence type="ECO:0000313" key="2">
    <source>
        <dbReference type="EMBL" id="BCD96222.1"/>
    </source>
</evidence>
<dbReference type="PANTHER" id="PTHR38598:SF1">
    <property type="entry name" value="INNER MEMBRANE PROTEIN YJCH"/>
    <property type="match status" value="1"/>
</dbReference>
<accession>A0AAN1WEQ3</accession>